<evidence type="ECO:0000313" key="10">
    <source>
        <dbReference type="Proteomes" id="UP001157418"/>
    </source>
</evidence>
<comment type="subcellular location">
    <subcellularLocation>
        <location evidence="1">Membrane</location>
    </subcellularLocation>
</comment>
<evidence type="ECO:0000256" key="2">
    <source>
        <dbReference type="ARBA" id="ARBA00022448"/>
    </source>
</evidence>
<evidence type="ECO:0000259" key="8">
    <source>
        <dbReference type="Pfam" id="PF01490"/>
    </source>
</evidence>
<proteinExistence type="predicted"/>
<evidence type="ECO:0000256" key="4">
    <source>
        <dbReference type="ARBA" id="ARBA00022970"/>
    </source>
</evidence>
<reference evidence="9 10" key="1">
    <citation type="submission" date="2022-01" db="EMBL/GenBank/DDBJ databases">
        <authorList>
            <person name="Xiong W."/>
            <person name="Schranz E."/>
        </authorList>
    </citation>
    <scope>NUCLEOTIDE SEQUENCE [LARGE SCALE GENOMIC DNA]</scope>
</reference>
<evidence type="ECO:0000256" key="6">
    <source>
        <dbReference type="ARBA" id="ARBA00023136"/>
    </source>
</evidence>
<dbReference type="AlphaFoldDB" id="A0AAU9NRH4"/>
<evidence type="ECO:0000256" key="3">
    <source>
        <dbReference type="ARBA" id="ARBA00022692"/>
    </source>
</evidence>
<evidence type="ECO:0000313" key="9">
    <source>
        <dbReference type="EMBL" id="CAH1440432.1"/>
    </source>
</evidence>
<dbReference type="PANTHER" id="PTHR48017">
    <property type="entry name" value="OS05G0424000 PROTEIN-RELATED"/>
    <property type="match status" value="1"/>
</dbReference>
<dbReference type="EMBL" id="CAKMRJ010005412">
    <property type="protein sequence ID" value="CAH1440432.1"/>
    <property type="molecule type" value="Genomic_DNA"/>
</dbReference>
<keyword evidence="3 7" id="KW-0812">Transmembrane</keyword>
<organism evidence="9 10">
    <name type="scientific">Lactuca virosa</name>
    <dbReference type="NCBI Taxonomy" id="75947"/>
    <lineage>
        <taxon>Eukaryota</taxon>
        <taxon>Viridiplantae</taxon>
        <taxon>Streptophyta</taxon>
        <taxon>Embryophyta</taxon>
        <taxon>Tracheophyta</taxon>
        <taxon>Spermatophyta</taxon>
        <taxon>Magnoliopsida</taxon>
        <taxon>eudicotyledons</taxon>
        <taxon>Gunneridae</taxon>
        <taxon>Pentapetalae</taxon>
        <taxon>asterids</taxon>
        <taxon>campanulids</taxon>
        <taxon>Asterales</taxon>
        <taxon>Asteraceae</taxon>
        <taxon>Cichorioideae</taxon>
        <taxon>Cichorieae</taxon>
        <taxon>Lactucinae</taxon>
        <taxon>Lactuca</taxon>
    </lineage>
</organism>
<comment type="caution">
    <text evidence="9">The sequence shown here is derived from an EMBL/GenBank/DDBJ whole genome shotgun (WGS) entry which is preliminary data.</text>
</comment>
<evidence type="ECO:0000256" key="7">
    <source>
        <dbReference type="SAM" id="Phobius"/>
    </source>
</evidence>
<dbReference type="GO" id="GO:0016020">
    <property type="term" value="C:membrane"/>
    <property type="evidence" value="ECO:0007669"/>
    <property type="project" value="UniProtKB-SubCell"/>
</dbReference>
<feature type="domain" description="Amino acid transporter transmembrane" evidence="8">
    <location>
        <begin position="2"/>
        <end position="145"/>
    </location>
</feature>
<accession>A0AAU9NRH4</accession>
<keyword evidence="5 7" id="KW-1133">Transmembrane helix</keyword>
<dbReference type="GO" id="GO:0006865">
    <property type="term" value="P:amino acid transport"/>
    <property type="evidence" value="ECO:0007669"/>
    <property type="project" value="UniProtKB-KW"/>
</dbReference>
<keyword evidence="6 7" id="KW-0472">Membrane</keyword>
<keyword evidence="10" id="KW-1185">Reference proteome</keyword>
<evidence type="ECO:0000256" key="5">
    <source>
        <dbReference type="ARBA" id="ARBA00022989"/>
    </source>
</evidence>
<sequence length="218" mass="24637">MLNLLTFPVAIGLYGYCYSRHAVFPNIYTSMEKRSQFPMVLLASFGSCVILYAAVTIMGYMMFGESTESQYTLNLPTNLIASKVVVWTTVVNPFTKYVLTISPIAMSLEELIPSNHMKSHVYSILIRTSLVFSIVLVALSIPFFDWSVYTQDKTKYTPRPREDIWSATTRQNNSNSGGPFDIPNSPPVKHSSMTLRNLILSPMKKLQLSRTQPQLFTL</sequence>
<keyword evidence="2" id="KW-0813">Transport</keyword>
<dbReference type="Pfam" id="PF01490">
    <property type="entry name" value="Aa_trans"/>
    <property type="match status" value="1"/>
</dbReference>
<gene>
    <name evidence="9" type="ORF">LVIROSA_LOCUS26568</name>
</gene>
<name>A0AAU9NRH4_9ASTR</name>
<keyword evidence="4" id="KW-0029">Amino-acid transport</keyword>
<protein>
    <recommendedName>
        <fullName evidence="8">Amino acid transporter transmembrane domain-containing protein</fullName>
    </recommendedName>
</protein>
<dbReference type="InterPro" id="IPR013057">
    <property type="entry name" value="AA_transpt_TM"/>
</dbReference>
<dbReference type="Proteomes" id="UP001157418">
    <property type="component" value="Unassembled WGS sequence"/>
</dbReference>
<feature type="transmembrane region" description="Helical" evidence="7">
    <location>
        <begin position="39"/>
        <end position="63"/>
    </location>
</feature>
<evidence type="ECO:0000256" key="1">
    <source>
        <dbReference type="ARBA" id="ARBA00004370"/>
    </source>
</evidence>
<feature type="transmembrane region" description="Helical" evidence="7">
    <location>
        <begin position="124"/>
        <end position="144"/>
    </location>
</feature>